<evidence type="ECO:0000256" key="1">
    <source>
        <dbReference type="SAM" id="SignalP"/>
    </source>
</evidence>
<feature type="domain" description="Thiol:disulfide interchange protein DsbD N-terminal" evidence="2">
    <location>
        <begin position="38"/>
        <end position="144"/>
    </location>
</feature>
<dbReference type="InterPro" id="IPR036929">
    <property type="entry name" value="DsbDN_sf"/>
</dbReference>
<dbReference type="InterPro" id="IPR028250">
    <property type="entry name" value="DsbDN"/>
</dbReference>
<comment type="caution">
    <text evidence="3">The sequence shown here is derived from an EMBL/GenBank/DDBJ whole genome shotgun (WGS) entry which is preliminary data.</text>
</comment>
<dbReference type="Pfam" id="PF11412">
    <property type="entry name" value="DsbD_N"/>
    <property type="match status" value="1"/>
</dbReference>
<protein>
    <recommendedName>
        <fullName evidence="2">Thiol:disulfide interchange protein DsbD N-terminal domain-containing protein</fullName>
    </recommendedName>
</protein>
<evidence type="ECO:0000259" key="2">
    <source>
        <dbReference type="Pfam" id="PF11412"/>
    </source>
</evidence>
<feature type="signal peptide" evidence="1">
    <location>
        <begin position="1"/>
        <end position="19"/>
    </location>
</feature>
<evidence type="ECO:0000313" key="4">
    <source>
        <dbReference type="Proteomes" id="UP000249645"/>
    </source>
</evidence>
<dbReference type="Proteomes" id="UP000249645">
    <property type="component" value="Unassembled WGS sequence"/>
</dbReference>
<organism evidence="3 4">
    <name type="scientific">Pseudopedobacter saltans</name>
    <dbReference type="NCBI Taxonomy" id="151895"/>
    <lineage>
        <taxon>Bacteria</taxon>
        <taxon>Pseudomonadati</taxon>
        <taxon>Bacteroidota</taxon>
        <taxon>Sphingobacteriia</taxon>
        <taxon>Sphingobacteriales</taxon>
        <taxon>Sphingobacteriaceae</taxon>
        <taxon>Pseudopedobacter</taxon>
    </lineage>
</organism>
<proteinExistence type="predicted"/>
<feature type="chain" id="PRO_5016119807" description="Thiol:disulfide interchange protein DsbD N-terminal domain-containing protein" evidence="1">
    <location>
        <begin position="20"/>
        <end position="146"/>
    </location>
</feature>
<dbReference type="Gene3D" id="2.60.40.1250">
    <property type="entry name" value="Thiol:disulfide interchange protein DsbD, N-terminal domain"/>
    <property type="match status" value="1"/>
</dbReference>
<dbReference type="AlphaFoldDB" id="A0A2W5F272"/>
<dbReference type="EMBL" id="QFOI01000072">
    <property type="protein sequence ID" value="PZP50315.1"/>
    <property type="molecule type" value="Genomic_DNA"/>
</dbReference>
<name>A0A2W5F272_9SPHI</name>
<sequence>MKRILFLMVLSFLAVGAFAQSVTWKNSAVKKGAGVYEVTFVATVPSSWHIYSQNLVGDGPVPTKFNFTKNPLVSLTGKTLEKGKLQSVHDKNFGMDVKYYAGTVTFTQLVKVKGNASTNLSGNIEYMICNDHECLPPTKESFSVKL</sequence>
<evidence type="ECO:0000313" key="3">
    <source>
        <dbReference type="EMBL" id="PZP50315.1"/>
    </source>
</evidence>
<keyword evidence="1" id="KW-0732">Signal</keyword>
<reference evidence="3 4" key="1">
    <citation type="submission" date="2017-11" db="EMBL/GenBank/DDBJ databases">
        <title>Infants hospitalized years apart are colonized by the same room-sourced microbial strains.</title>
        <authorList>
            <person name="Brooks B."/>
            <person name="Olm M.R."/>
            <person name="Firek B.A."/>
            <person name="Baker R."/>
            <person name="Thomas B.C."/>
            <person name="Morowitz M.J."/>
            <person name="Banfield J.F."/>
        </authorList>
    </citation>
    <scope>NUCLEOTIDE SEQUENCE [LARGE SCALE GENOMIC DNA]</scope>
    <source>
        <strain evidence="3">S2_009_000_R2_76</strain>
    </source>
</reference>
<accession>A0A2W5F272</accession>
<gene>
    <name evidence="3" type="ORF">DI598_05825</name>
</gene>